<dbReference type="RefSeq" id="WP_087106276.1">
    <property type="nucleotide sequence ID" value="NZ_CBCSCN010000004.1"/>
</dbReference>
<reference evidence="1 2" key="1">
    <citation type="submission" date="2017-03" db="EMBL/GenBank/DDBJ databases">
        <authorList>
            <person name="Afonso C.L."/>
            <person name="Miller P.J."/>
            <person name="Scott M.A."/>
            <person name="Spackman E."/>
            <person name="Goraichik I."/>
            <person name="Dimitrov K.M."/>
            <person name="Suarez D.L."/>
            <person name="Swayne D.E."/>
        </authorList>
    </citation>
    <scope>NUCLEOTIDE SEQUENCE [LARGE SCALE GENOMIC DNA]</scope>
    <source>
        <strain evidence="1">SB41UT1</strain>
    </source>
</reference>
<name>A0A1X7AEB1_9GAMM</name>
<evidence type="ECO:0000313" key="2">
    <source>
        <dbReference type="Proteomes" id="UP000196573"/>
    </source>
</evidence>
<gene>
    <name evidence="1" type="ORF">EHSB41UT_00344</name>
</gene>
<sequence>MELVFFAAVGGLVFIVNRYADFLADQRAGAAFEQVHEVIANVSYFGKSSHPVCKQHYSETIIPFCPALTHDFKVLSLTECGHWFWFSARVYLFRVETMVVKPISLEEAREALKDDPERLKHYFPESSTDMDSKKSA</sequence>
<accession>A0A1X7AEB1</accession>
<protein>
    <submittedName>
        <fullName evidence="1">Uncharacterized protein</fullName>
    </submittedName>
</protein>
<keyword evidence="2" id="KW-1185">Reference proteome</keyword>
<proteinExistence type="predicted"/>
<evidence type="ECO:0000313" key="1">
    <source>
        <dbReference type="EMBL" id="SMA33924.1"/>
    </source>
</evidence>
<dbReference type="AlphaFoldDB" id="A0A1X7AEB1"/>
<organism evidence="1 2">
    <name type="scientific">Parendozoicomonas haliclonae</name>
    <dbReference type="NCBI Taxonomy" id="1960125"/>
    <lineage>
        <taxon>Bacteria</taxon>
        <taxon>Pseudomonadati</taxon>
        <taxon>Pseudomonadota</taxon>
        <taxon>Gammaproteobacteria</taxon>
        <taxon>Oceanospirillales</taxon>
        <taxon>Endozoicomonadaceae</taxon>
        <taxon>Parendozoicomonas</taxon>
    </lineage>
</organism>
<dbReference type="EMBL" id="FWPT01000001">
    <property type="protein sequence ID" value="SMA33924.1"/>
    <property type="molecule type" value="Genomic_DNA"/>
</dbReference>
<dbReference type="Proteomes" id="UP000196573">
    <property type="component" value="Unassembled WGS sequence"/>
</dbReference>
<dbReference type="OrthoDB" id="6195568at2"/>